<dbReference type="Proteomes" id="UP001295444">
    <property type="component" value="Chromosome 09"/>
</dbReference>
<dbReference type="GO" id="GO:0005886">
    <property type="term" value="C:plasma membrane"/>
    <property type="evidence" value="ECO:0007669"/>
    <property type="project" value="UniProtKB-SubCell"/>
</dbReference>
<dbReference type="Pfam" id="PF00059">
    <property type="entry name" value="Lectin_C"/>
    <property type="match status" value="2"/>
</dbReference>
<feature type="domain" description="C-type lectin" evidence="3">
    <location>
        <begin position="454"/>
        <end position="570"/>
    </location>
</feature>
<feature type="domain" description="C-type lectin" evidence="3">
    <location>
        <begin position="24"/>
        <end position="171"/>
    </location>
</feature>
<evidence type="ECO:0000256" key="1">
    <source>
        <dbReference type="ARBA" id="ARBA00004401"/>
    </source>
</evidence>
<gene>
    <name evidence="4" type="ORF">PECUL_23A034036</name>
</gene>
<evidence type="ECO:0000313" key="5">
    <source>
        <dbReference type="Proteomes" id="UP001295444"/>
    </source>
</evidence>
<evidence type="ECO:0000259" key="3">
    <source>
        <dbReference type="PROSITE" id="PS50041"/>
    </source>
</evidence>
<accession>A0AAD1T6U0</accession>
<keyword evidence="5" id="KW-1185">Reference proteome</keyword>
<dbReference type="AlphaFoldDB" id="A0AAD1T6U0"/>
<feature type="signal peptide" evidence="2">
    <location>
        <begin position="1"/>
        <end position="15"/>
    </location>
</feature>
<dbReference type="PANTHER" id="PTHR45710:SF36">
    <property type="entry name" value="C-TYPE LECTIN DOMAIN-CONTAINING PROTEIN"/>
    <property type="match status" value="1"/>
</dbReference>
<dbReference type="InterPro" id="IPR050828">
    <property type="entry name" value="C-type_lectin/matrix_domain"/>
</dbReference>
<keyword evidence="2" id="KW-0732">Signal</keyword>
<dbReference type="SMART" id="SM00034">
    <property type="entry name" value="CLECT"/>
    <property type="match status" value="2"/>
</dbReference>
<dbReference type="PANTHER" id="PTHR45710">
    <property type="entry name" value="C-TYPE LECTIN DOMAIN-CONTAINING PROTEIN 180"/>
    <property type="match status" value="1"/>
</dbReference>
<dbReference type="EMBL" id="OW240920">
    <property type="protein sequence ID" value="CAH2317056.1"/>
    <property type="molecule type" value="Genomic_DNA"/>
</dbReference>
<dbReference type="InterPro" id="IPR016187">
    <property type="entry name" value="CTDL_fold"/>
</dbReference>
<dbReference type="Gene3D" id="3.10.100.10">
    <property type="entry name" value="Mannose-Binding Protein A, subunit A"/>
    <property type="match status" value="2"/>
</dbReference>
<name>A0AAD1T6U0_PELCU</name>
<dbReference type="SUPFAM" id="SSF56436">
    <property type="entry name" value="C-type lectin-like"/>
    <property type="match status" value="2"/>
</dbReference>
<evidence type="ECO:0000313" key="4">
    <source>
        <dbReference type="EMBL" id="CAH2317056.1"/>
    </source>
</evidence>
<dbReference type="InterPro" id="IPR001304">
    <property type="entry name" value="C-type_lectin-like"/>
</dbReference>
<proteinExistence type="predicted"/>
<organism evidence="4 5">
    <name type="scientific">Pelobates cultripes</name>
    <name type="common">Western spadefoot toad</name>
    <dbReference type="NCBI Taxonomy" id="61616"/>
    <lineage>
        <taxon>Eukaryota</taxon>
        <taxon>Metazoa</taxon>
        <taxon>Chordata</taxon>
        <taxon>Craniata</taxon>
        <taxon>Vertebrata</taxon>
        <taxon>Euteleostomi</taxon>
        <taxon>Amphibia</taxon>
        <taxon>Batrachia</taxon>
        <taxon>Anura</taxon>
        <taxon>Pelobatoidea</taxon>
        <taxon>Pelobatidae</taxon>
        <taxon>Pelobates</taxon>
    </lineage>
</organism>
<evidence type="ECO:0000256" key="2">
    <source>
        <dbReference type="SAM" id="SignalP"/>
    </source>
</evidence>
<comment type="subcellular location">
    <subcellularLocation>
        <location evidence="1">Cell membrane</location>
        <topology evidence="1">Single-pass type II membrane protein</topology>
    </subcellularLocation>
</comment>
<feature type="chain" id="PRO_5042101236" description="C-type lectin domain-containing protein" evidence="2">
    <location>
        <begin position="16"/>
        <end position="680"/>
    </location>
</feature>
<sequence>MCLCTVFMFSGVVRATCPPGWQGWSGHCYYIETGDRMSWTNAKAACTHYKDTRLLFINRPEEKVQDSQYIKDRLISVHVTAWISTLLTINAKSVLPLQSWVSTAIKENSWIGLNDIDKDGKWSWAGGEPADTSATWLIDLTSAPAGCAEISTDGKVTSQTNCAALRTWICERDEACLRVSRPSVSPILPCPPSFRVPCPSVSPILPCPLSLRVPHPSVSPVPPCPPSFHVPCPSVSPVPLCLLSLRVPCPSVPPIPLCPLSLCTSYPSVSPVPLCLLSLCVPRPSVSPVPLCLLALRVPCPSVPPIRLCQLSPSLRVTMAVDLFLEYPRHALLKPRANSDQLASLGSAKEACILGSESCTGVTQWEGAFVLVSGNQMVLSTLVPVTAYLRTACAPGYYGIKCANTCYACPQNLICNAVTGLCDSIVTCIGGLQLSGCQRAVSLECPQEPGWWFWEDHCYFISEKTETKSWNDAKDACTFYKGTSLLTINSQEEKEWVSSMISDQAWTGLSTTSRGLIWTWADGQTPTVSASWFSVTPLGYIKNTFCVVITPAPASLAAQECVLSYRWVCEQSVRTPFQPIPGMIILEPLPQSMAGYPVLRAAELGCLSNIPQCTGVTLWNALISTLCPGDRWRLWNKGCYYIETTTGKTAPDSSLFCERFRETNLLTVDTDTEKVSYRVQ</sequence>
<reference evidence="4" key="1">
    <citation type="submission" date="2022-03" db="EMBL/GenBank/DDBJ databases">
        <authorList>
            <person name="Alioto T."/>
            <person name="Alioto T."/>
            <person name="Gomez Garrido J."/>
        </authorList>
    </citation>
    <scope>NUCLEOTIDE SEQUENCE</scope>
</reference>
<dbReference type="PROSITE" id="PS50041">
    <property type="entry name" value="C_TYPE_LECTIN_2"/>
    <property type="match status" value="2"/>
</dbReference>
<protein>
    <recommendedName>
        <fullName evidence="3">C-type lectin domain-containing protein</fullName>
    </recommendedName>
</protein>
<dbReference type="InterPro" id="IPR016186">
    <property type="entry name" value="C-type_lectin-like/link_sf"/>
</dbReference>